<dbReference type="VEuPathDB" id="FungiDB:CLCR_11052"/>
<dbReference type="OrthoDB" id="5100250at2759"/>
<dbReference type="EMBL" id="LGRB01000008">
    <property type="protein sequence ID" value="OCT53205.1"/>
    <property type="molecule type" value="Genomic_DNA"/>
</dbReference>
<evidence type="ECO:0000313" key="1">
    <source>
        <dbReference type="EMBL" id="OCT53205.1"/>
    </source>
</evidence>
<dbReference type="Pfam" id="PF25788">
    <property type="entry name" value="Ig_Rha78A_N"/>
    <property type="match status" value="1"/>
</dbReference>
<protein>
    <submittedName>
        <fullName evidence="1">Uncharacterized protein</fullName>
    </submittedName>
</protein>
<dbReference type="Gene3D" id="2.60.40.10">
    <property type="entry name" value="Immunoglobulins"/>
    <property type="match status" value="1"/>
</dbReference>
<sequence length="106" mass="12035">MGSIHISAPTFEQHHDGFGVMSPTPRISWRFSFSNRSGFDWQQDGYEVEIAFESTEKAFTFKVDSHNSVLEPWPARPLTSGEEARLRVRCYGSSANAGEHSQDQRQ</sequence>
<dbReference type="Proteomes" id="UP000094526">
    <property type="component" value="Unassembled WGS sequence"/>
</dbReference>
<organism evidence="1 2">
    <name type="scientific">Cladophialophora carrionii</name>
    <dbReference type="NCBI Taxonomy" id="86049"/>
    <lineage>
        <taxon>Eukaryota</taxon>
        <taxon>Fungi</taxon>
        <taxon>Dikarya</taxon>
        <taxon>Ascomycota</taxon>
        <taxon>Pezizomycotina</taxon>
        <taxon>Eurotiomycetes</taxon>
        <taxon>Chaetothyriomycetidae</taxon>
        <taxon>Chaetothyriales</taxon>
        <taxon>Herpotrichiellaceae</taxon>
        <taxon>Cladophialophora</taxon>
    </lineage>
</organism>
<keyword evidence="2" id="KW-1185">Reference proteome</keyword>
<proteinExistence type="predicted"/>
<dbReference type="STRING" id="86049.A0A1C1CXI7"/>
<dbReference type="PANTHER" id="PTHR33307:SF6">
    <property type="entry name" value="ALPHA-RHAMNOSIDASE (EUROFUNG)-RELATED"/>
    <property type="match status" value="1"/>
</dbReference>
<comment type="caution">
    <text evidence="1">The sequence shown here is derived from an EMBL/GenBank/DDBJ whole genome shotgun (WGS) entry which is preliminary data.</text>
</comment>
<gene>
    <name evidence="1" type="ORF">CLCR_11052</name>
</gene>
<dbReference type="PANTHER" id="PTHR33307">
    <property type="entry name" value="ALPHA-RHAMNOSIDASE (EUROFUNG)"/>
    <property type="match status" value="1"/>
</dbReference>
<reference evidence="2" key="1">
    <citation type="submission" date="2015-07" db="EMBL/GenBank/DDBJ databases">
        <authorList>
            <person name="Teixeira M.M."/>
            <person name="Souza R.C."/>
            <person name="Almeida L.G."/>
            <person name="Vicente V.A."/>
            <person name="de Hoog S."/>
            <person name="Bocca A.L."/>
            <person name="de Almeida S.R."/>
            <person name="Vasconcelos A.T."/>
            <person name="Felipe M.S."/>
        </authorList>
    </citation>
    <scope>NUCLEOTIDE SEQUENCE [LARGE SCALE GENOMIC DNA]</scope>
    <source>
        <strain evidence="2">KSF</strain>
    </source>
</reference>
<name>A0A1C1CXI7_9EURO</name>
<accession>A0A1C1CXI7</accession>
<dbReference type="InterPro" id="IPR013783">
    <property type="entry name" value="Ig-like_fold"/>
</dbReference>
<dbReference type="InterPro" id="IPR016007">
    <property type="entry name" value="Alpha_rhamnosid"/>
</dbReference>
<dbReference type="AlphaFoldDB" id="A0A1C1CXI7"/>
<evidence type="ECO:0000313" key="2">
    <source>
        <dbReference type="Proteomes" id="UP000094526"/>
    </source>
</evidence>